<dbReference type="PANTHER" id="PTHR31793:SF27">
    <property type="entry name" value="NOVEL THIOESTERASE SUPERFAMILY DOMAIN AND SAPOSIN A-TYPE DOMAIN CONTAINING PROTEIN (0610012H03RIK)"/>
    <property type="match status" value="1"/>
</dbReference>
<evidence type="ECO:0000313" key="4">
    <source>
        <dbReference type="Proteomes" id="UP000621560"/>
    </source>
</evidence>
<dbReference type="NCBIfam" id="TIGR00051">
    <property type="entry name" value="YbgC/FadM family acyl-CoA thioesterase"/>
    <property type="match status" value="1"/>
</dbReference>
<organism evidence="3 4">
    <name type="scientific">Paenibacillus sabuli</name>
    <dbReference type="NCBI Taxonomy" id="2772509"/>
    <lineage>
        <taxon>Bacteria</taxon>
        <taxon>Bacillati</taxon>
        <taxon>Bacillota</taxon>
        <taxon>Bacilli</taxon>
        <taxon>Bacillales</taxon>
        <taxon>Paenibacillaceae</taxon>
        <taxon>Paenibacillus</taxon>
    </lineage>
</organism>
<sequence>MYPLRVRYQETDQMAVVFHANYVTWFEVGRTELIRHAGYRYADIEQAGLLLPVTELHCRFGRPARYDDPVMICTRLAAVSAVRIAFESQIRTRAQEDDAPRWWAGEEPPGELLVEGGTRHVWVNRDWRPMRLDRAQPELHAAIMGLYGGDARTGGREEGL</sequence>
<dbReference type="PANTHER" id="PTHR31793">
    <property type="entry name" value="4-HYDROXYBENZOYL-COA THIOESTERASE FAMILY MEMBER"/>
    <property type="match status" value="1"/>
</dbReference>
<dbReference type="Proteomes" id="UP000621560">
    <property type="component" value="Unassembled WGS sequence"/>
</dbReference>
<dbReference type="SUPFAM" id="SSF54637">
    <property type="entry name" value="Thioesterase/thiol ester dehydrase-isomerase"/>
    <property type="match status" value="1"/>
</dbReference>
<comment type="similarity">
    <text evidence="1">Belongs to the 4-hydroxybenzoyl-CoA thioesterase family.</text>
</comment>
<dbReference type="AlphaFoldDB" id="A0A927BQ60"/>
<reference evidence="3" key="1">
    <citation type="submission" date="2020-09" db="EMBL/GenBank/DDBJ databases">
        <title>A novel bacterium of genus Paenibacillus, isolated from South China Sea.</title>
        <authorList>
            <person name="Huang H."/>
            <person name="Mo K."/>
            <person name="Hu Y."/>
        </authorList>
    </citation>
    <scope>NUCLEOTIDE SEQUENCE</scope>
    <source>
        <strain evidence="3">IB182496</strain>
    </source>
</reference>
<dbReference type="GO" id="GO:0047617">
    <property type="term" value="F:fatty acyl-CoA hydrolase activity"/>
    <property type="evidence" value="ECO:0007669"/>
    <property type="project" value="TreeGrafter"/>
</dbReference>
<evidence type="ECO:0000256" key="2">
    <source>
        <dbReference type="ARBA" id="ARBA00022801"/>
    </source>
</evidence>
<dbReference type="CDD" id="cd00586">
    <property type="entry name" value="4HBT"/>
    <property type="match status" value="1"/>
</dbReference>
<dbReference type="Pfam" id="PF13279">
    <property type="entry name" value="4HBT_2"/>
    <property type="match status" value="1"/>
</dbReference>
<keyword evidence="4" id="KW-1185">Reference proteome</keyword>
<dbReference type="InterPro" id="IPR050563">
    <property type="entry name" value="4-hydroxybenzoyl-CoA_TE"/>
</dbReference>
<protein>
    <submittedName>
        <fullName evidence="3">Acyl-CoA thioesterase</fullName>
    </submittedName>
</protein>
<dbReference type="EMBL" id="JACXIZ010000011">
    <property type="protein sequence ID" value="MBD2844676.1"/>
    <property type="molecule type" value="Genomic_DNA"/>
</dbReference>
<dbReference type="Gene3D" id="3.10.129.10">
    <property type="entry name" value="Hotdog Thioesterase"/>
    <property type="match status" value="1"/>
</dbReference>
<dbReference type="InterPro" id="IPR029069">
    <property type="entry name" value="HotDog_dom_sf"/>
</dbReference>
<evidence type="ECO:0000313" key="3">
    <source>
        <dbReference type="EMBL" id="MBD2844676.1"/>
    </source>
</evidence>
<gene>
    <name evidence="3" type="ORF">IDH44_05700</name>
</gene>
<dbReference type="RefSeq" id="WP_190915606.1">
    <property type="nucleotide sequence ID" value="NZ_JACXIZ010000011.1"/>
</dbReference>
<proteinExistence type="inferred from homology"/>
<evidence type="ECO:0000256" key="1">
    <source>
        <dbReference type="ARBA" id="ARBA00005953"/>
    </source>
</evidence>
<name>A0A927BQ60_9BACL</name>
<comment type="caution">
    <text evidence="3">The sequence shown here is derived from an EMBL/GenBank/DDBJ whole genome shotgun (WGS) entry which is preliminary data.</text>
</comment>
<keyword evidence="2" id="KW-0378">Hydrolase</keyword>
<dbReference type="PIRSF" id="PIRSF003230">
    <property type="entry name" value="YbgC"/>
    <property type="match status" value="1"/>
</dbReference>
<dbReference type="InterPro" id="IPR006684">
    <property type="entry name" value="YbgC/YbaW"/>
</dbReference>
<accession>A0A927BQ60</accession>